<organism evidence="2 3">
    <name type="scientific">Rhizobium lemnae</name>
    <dbReference type="NCBI Taxonomy" id="1214924"/>
    <lineage>
        <taxon>Bacteria</taxon>
        <taxon>Pseudomonadati</taxon>
        <taxon>Pseudomonadota</taxon>
        <taxon>Alphaproteobacteria</taxon>
        <taxon>Hyphomicrobiales</taxon>
        <taxon>Rhizobiaceae</taxon>
        <taxon>Rhizobium/Agrobacterium group</taxon>
        <taxon>Rhizobium</taxon>
    </lineage>
</organism>
<dbReference type="RefSeq" id="WP_247262808.1">
    <property type="nucleotide sequence ID" value="NZ_JALJQZ010000077.1"/>
</dbReference>
<dbReference type="Pfam" id="PF09314">
    <property type="entry name" value="DUF1972"/>
    <property type="match status" value="1"/>
</dbReference>
<evidence type="ECO:0000313" key="3">
    <source>
        <dbReference type="Proteomes" id="UP001595697"/>
    </source>
</evidence>
<proteinExistence type="predicted"/>
<dbReference type="Gene3D" id="3.40.50.2000">
    <property type="entry name" value="Glycogen Phosphorylase B"/>
    <property type="match status" value="1"/>
</dbReference>
<dbReference type="EMBL" id="JBHSBD010000107">
    <property type="protein sequence ID" value="MFC3970535.1"/>
    <property type="molecule type" value="Genomic_DNA"/>
</dbReference>
<dbReference type="Proteomes" id="UP001595697">
    <property type="component" value="Unassembled WGS sequence"/>
</dbReference>
<accession>A0ABV8EEK1</accession>
<name>A0ABV8EEK1_9HYPH</name>
<feature type="domain" description="DUF1972" evidence="1">
    <location>
        <begin position="39"/>
        <end position="105"/>
    </location>
</feature>
<evidence type="ECO:0000259" key="1">
    <source>
        <dbReference type="Pfam" id="PF09314"/>
    </source>
</evidence>
<sequence>MATIEFDLRATLHVLKQPGVDLVLGHNTAILTLLQRASGRRVIINMDGIEWRRQKWGKAAKAWFWLNEWIGLKFVTVAIADHPKIAEHLSKRGRTGSVVIQYGSENIPGAPTEALDTLTVEPEGYFVSIARMEPENSILEMVRGFVAAKTGRKFVILGKLLPEANTYHASVLQAADEDVIFPGAIYDQSVVQALRVHCLAYIYTGIKSVEQIRR</sequence>
<comment type="caution">
    <text evidence="2">The sequence shown here is derived from an EMBL/GenBank/DDBJ whole genome shotgun (WGS) entry which is preliminary data.</text>
</comment>
<keyword evidence="3" id="KW-1185">Reference proteome</keyword>
<protein>
    <submittedName>
        <fullName evidence="2">DUF1972 domain-containing protein</fullName>
    </submittedName>
</protein>
<dbReference type="InterPro" id="IPR015393">
    <property type="entry name" value="DUF1972"/>
</dbReference>
<gene>
    <name evidence="2" type="ORF">ACFOVS_20865</name>
</gene>
<evidence type="ECO:0000313" key="2">
    <source>
        <dbReference type="EMBL" id="MFC3970535.1"/>
    </source>
</evidence>
<reference evidence="3" key="1">
    <citation type="journal article" date="2019" name="Int. J. Syst. Evol. Microbiol.">
        <title>The Global Catalogue of Microorganisms (GCM) 10K type strain sequencing project: providing services to taxonomists for standard genome sequencing and annotation.</title>
        <authorList>
            <consortium name="The Broad Institute Genomics Platform"/>
            <consortium name="The Broad Institute Genome Sequencing Center for Infectious Disease"/>
            <person name="Wu L."/>
            <person name="Ma J."/>
        </authorList>
    </citation>
    <scope>NUCLEOTIDE SEQUENCE [LARGE SCALE GENOMIC DNA]</scope>
    <source>
        <strain evidence="3">TBRC 5781</strain>
    </source>
</reference>